<dbReference type="GO" id="GO:0006559">
    <property type="term" value="P:L-phenylalanine catabolic process"/>
    <property type="evidence" value="ECO:0007669"/>
    <property type="project" value="TreeGrafter"/>
</dbReference>
<dbReference type="EMBL" id="UINC01184013">
    <property type="protein sequence ID" value="SVD95030.1"/>
    <property type="molecule type" value="Genomic_DNA"/>
</dbReference>
<dbReference type="GO" id="GO:0006749">
    <property type="term" value="P:glutathione metabolic process"/>
    <property type="evidence" value="ECO:0007669"/>
    <property type="project" value="TreeGrafter"/>
</dbReference>
<gene>
    <name evidence="2" type="ORF">METZ01_LOCUS447884</name>
</gene>
<dbReference type="Gene3D" id="3.40.30.10">
    <property type="entry name" value="Glutaredoxin"/>
    <property type="match status" value="1"/>
</dbReference>
<dbReference type="PROSITE" id="PS50404">
    <property type="entry name" value="GST_NTER"/>
    <property type="match status" value="1"/>
</dbReference>
<evidence type="ECO:0000259" key="1">
    <source>
        <dbReference type="PROSITE" id="PS50404"/>
    </source>
</evidence>
<dbReference type="InterPro" id="IPR004045">
    <property type="entry name" value="Glutathione_S-Trfase_N"/>
</dbReference>
<dbReference type="GO" id="GO:0016034">
    <property type="term" value="F:maleylacetoacetate isomerase activity"/>
    <property type="evidence" value="ECO:0007669"/>
    <property type="project" value="TreeGrafter"/>
</dbReference>
<dbReference type="PANTHER" id="PTHR42673">
    <property type="entry name" value="MALEYLACETOACETATE ISOMERASE"/>
    <property type="match status" value="1"/>
</dbReference>
<dbReference type="SUPFAM" id="SSF52833">
    <property type="entry name" value="Thioredoxin-like"/>
    <property type="match status" value="1"/>
</dbReference>
<dbReference type="PANTHER" id="PTHR42673:SF4">
    <property type="entry name" value="MALEYLACETOACETATE ISOMERASE"/>
    <property type="match status" value="1"/>
</dbReference>
<name>A0A382ZIB3_9ZZZZ</name>
<protein>
    <recommendedName>
        <fullName evidence="1">GST N-terminal domain-containing protein</fullName>
    </recommendedName>
</protein>
<organism evidence="2">
    <name type="scientific">marine metagenome</name>
    <dbReference type="NCBI Taxonomy" id="408172"/>
    <lineage>
        <taxon>unclassified sequences</taxon>
        <taxon>metagenomes</taxon>
        <taxon>ecological metagenomes</taxon>
    </lineage>
</organism>
<feature type="domain" description="GST N-terminal" evidence="1">
    <location>
        <begin position="2"/>
        <end position="84"/>
    </location>
</feature>
<evidence type="ECO:0000313" key="2">
    <source>
        <dbReference type="EMBL" id="SVD95030.1"/>
    </source>
</evidence>
<dbReference type="CDD" id="cd00570">
    <property type="entry name" value="GST_N_family"/>
    <property type="match status" value="1"/>
</dbReference>
<dbReference type="Pfam" id="PF13409">
    <property type="entry name" value="GST_N_2"/>
    <property type="match status" value="1"/>
</dbReference>
<dbReference type="InterPro" id="IPR036249">
    <property type="entry name" value="Thioredoxin-like_sf"/>
</dbReference>
<accession>A0A382ZIB3</accession>
<feature type="non-terminal residue" evidence="2">
    <location>
        <position position="98"/>
    </location>
</feature>
<dbReference type="GO" id="GO:0004364">
    <property type="term" value="F:glutathione transferase activity"/>
    <property type="evidence" value="ECO:0007669"/>
    <property type="project" value="TreeGrafter"/>
</dbReference>
<reference evidence="2" key="1">
    <citation type="submission" date="2018-05" db="EMBL/GenBank/DDBJ databases">
        <authorList>
            <person name="Lanie J.A."/>
            <person name="Ng W.-L."/>
            <person name="Kazmierczak K.M."/>
            <person name="Andrzejewski T.M."/>
            <person name="Davidsen T.M."/>
            <person name="Wayne K.J."/>
            <person name="Tettelin H."/>
            <person name="Glass J.I."/>
            <person name="Rusch D."/>
            <person name="Podicherti R."/>
            <person name="Tsui H.-C.T."/>
            <person name="Winkler M.E."/>
        </authorList>
    </citation>
    <scope>NUCLEOTIDE SEQUENCE</scope>
</reference>
<sequence>MLKLYYLEEADSICSNRVLMTLAEKGIDDWIPQKLVLLNRDQFKPEYLKLNPKAQVPTLVHDGKVIRESSIICDYLDDLTLDPALKPKDPVARAHLRE</sequence>
<proteinExistence type="predicted"/>
<dbReference type="AlphaFoldDB" id="A0A382ZIB3"/>